<dbReference type="InterPro" id="IPR023296">
    <property type="entry name" value="Glyco_hydro_beta-prop_sf"/>
</dbReference>
<dbReference type="PANTHER" id="PTHR34106">
    <property type="entry name" value="GLYCOSIDASE"/>
    <property type="match status" value="1"/>
</dbReference>
<dbReference type="EMBL" id="BAAAZN010000002">
    <property type="protein sequence ID" value="GAA3529329.1"/>
    <property type="molecule type" value="Genomic_DNA"/>
</dbReference>
<evidence type="ECO:0000256" key="3">
    <source>
        <dbReference type="ARBA" id="ARBA00024356"/>
    </source>
</evidence>
<gene>
    <name evidence="4" type="ORF">GCM10022222_10370</name>
</gene>
<dbReference type="SUPFAM" id="SSF75005">
    <property type="entry name" value="Arabinanase/levansucrase/invertase"/>
    <property type="match status" value="1"/>
</dbReference>
<evidence type="ECO:0000313" key="4">
    <source>
        <dbReference type="EMBL" id="GAA3529329.1"/>
    </source>
</evidence>
<sequence>MNATFPLGPFEPSPANPILRPRGTGWESANLYNPAAIVVGDRVALLYRAHAADRVSRIGLAWSSDGIRFAREDDPVLVPEHDYERAGCEDPRITQVADTFYLTYTGFDGASAQLCLATSADLRTWTKHGPLFPGFNTWKTLPYGPNGPWSKAGVIYPEPIEGRYWMWFGEGTIHAATSTDLLHWTPVADDDHPMHTPTPGRWDGTLVEIGAPPIRTAEGLLVFLINGATASSPAQVGYRCGQIAVSLADPAAVVAATEEPWLAPTTFEDTHGLVANVTFVEGLVRFREQWFAYYGQSDTTLAVAVSPVS</sequence>
<proteinExistence type="inferred from homology"/>
<evidence type="ECO:0000256" key="2">
    <source>
        <dbReference type="ARBA" id="ARBA00022679"/>
    </source>
</evidence>
<dbReference type="PANTHER" id="PTHR34106:SF5">
    <property type="entry name" value="GLYCOSIDASE"/>
    <property type="match status" value="1"/>
</dbReference>
<dbReference type="Pfam" id="PF04041">
    <property type="entry name" value="Glyco_hydro_130"/>
    <property type="match status" value="1"/>
</dbReference>
<evidence type="ECO:0000256" key="1">
    <source>
        <dbReference type="ARBA" id="ARBA00022676"/>
    </source>
</evidence>
<dbReference type="RefSeq" id="WP_344855840.1">
    <property type="nucleotide sequence ID" value="NZ_BAAAZN010000002.1"/>
</dbReference>
<accession>A0ABP6V5H9</accession>
<dbReference type="InterPro" id="IPR007184">
    <property type="entry name" value="Mannoside_phosphorylase"/>
</dbReference>
<dbReference type="Gene3D" id="2.115.10.20">
    <property type="entry name" value="Glycosyl hydrolase domain, family 43"/>
    <property type="match status" value="1"/>
</dbReference>
<dbReference type="PIRSF" id="PIRSF016202">
    <property type="entry name" value="PH1107"/>
    <property type="match status" value="1"/>
</dbReference>
<dbReference type="Proteomes" id="UP001500689">
    <property type="component" value="Unassembled WGS sequence"/>
</dbReference>
<comment type="similarity">
    <text evidence="3">Belongs to the glycosyl hydrolase 130 family.</text>
</comment>
<evidence type="ECO:0000313" key="5">
    <source>
        <dbReference type="Proteomes" id="UP001500689"/>
    </source>
</evidence>
<dbReference type="CDD" id="cd18610">
    <property type="entry name" value="GH130_BT3780-like"/>
    <property type="match status" value="1"/>
</dbReference>
<dbReference type="GO" id="GO:0016787">
    <property type="term" value="F:hydrolase activity"/>
    <property type="evidence" value="ECO:0007669"/>
    <property type="project" value="UniProtKB-KW"/>
</dbReference>
<keyword evidence="5" id="KW-1185">Reference proteome</keyword>
<comment type="caution">
    <text evidence="4">The sequence shown here is derived from an EMBL/GenBank/DDBJ whole genome shotgun (WGS) entry which is preliminary data.</text>
</comment>
<name>A0ABP6V5H9_9PSEU</name>
<protein>
    <submittedName>
        <fullName evidence="4">Glycoside hydrolase family 130 protein</fullName>
    </submittedName>
</protein>
<organism evidence="4 5">
    <name type="scientific">Amycolatopsis ultiminotia</name>
    <dbReference type="NCBI Taxonomy" id="543629"/>
    <lineage>
        <taxon>Bacteria</taxon>
        <taxon>Bacillati</taxon>
        <taxon>Actinomycetota</taxon>
        <taxon>Actinomycetes</taxon>
        <taxon>Pseudonocardiales</taxon>
        <taxon>Pseudonocardiaceae</taxon>
        <taxon>Amycolatopsis</taxon>
    </lineage>
</organism>
<reference evidence="5" key="1">
    <citation type="journal article" date="2019" name="Int. J. Syst. Evol. Microbiol.">
        <title>The Global Catalogue of Microorganisms (GCM) 10K type strain sequencing project: providing services to taxonomists for standard genome sequencing and annotation.</title>
        <authorList>
            <consortium name="The Broad Institute Genomics Platform"/>
            <consortium name="The Broad Institute Genome Sequencing Center for Infectious Disease"/>
            <person name="Wu L."/>
            <person name="Ma J."/>
        </authorList>
    </citation>
    <scope>NUCLEOTIDE SEQUENCE [LARGE SCALE GENOMIC DNA]</scope>
    <source>
        <strain evidence="5">JCM 16898</strain>
    </source>
</reference>
<keyword evidence="2" id="KW-0808">Transferase</keyword>
<keyword evidence="1" id="KW-0328">Glycosyltransferase</keyword>
<keyword evidence="4" id="KW-0378">Hydrolase</keyword>